<comment type="caution">
    <text evidence="1">The sequence shown here is derived from an EMBL/GenBank/DDBJ whole genome shotgun (WGS) entry which is preliminary data.</text>
</comment>
<dbReference type="Proteomes" id="UP000015530">
    <property type="component" value="Unassembled WGS sequence"/>
</dbReference>
<reference evidence="2" key="1">
    <citation type="journal article" date="2013" name="Mol. Plant Microbe Interact.">
        <title>Global aspects of pacC regulation of pathogenicity genes in Colletotrichum gloeosporioides as revealed by transcriptome analysis.</title>
        <authorList>
            <person name="Alkan N."/>
            <person name="Meng X."/>
            <person name="Friedlander G."/>
            <person name="Reuveni E."/>
            <person name="Sukno S."/>
            <person name="Sherman A."/>
            <person name="Thon M."/>
            <person name="Fluhr R."/>
            <person name="Prusky D."/>
        </authorList>
    </citation>
    <scope>NUCLEOTIDE SEQUENCE [LARGE SCALE GENOMIC DNA]</scope>
    <source>
        <strain evidence="2">Cg-14</strain>
    </source>
</reference>
<dbReference type="AlphaFoldDB" id="T0L9S9"/>
<dbReference type="HOGENOM" id="CLU_3406340_0_0_1"/>
<proteinExistence type="predicted"/>
<organism evidence="1 2">
    <name type="scientific">Colletotrichum gloeosporioides (strain Cg-14)</name>
    <name type="common">Anthracnose fungus</name>
    <name type="synonym">Glomerella cingulata</name>
    <dbReference type="NCBI Taxonomy" id="1237896"/>
    <lineage>
        <taxon>Eukaryota</taxon>
        <taxon>Fungi</taxon>
        <taxon>Dikarya</taxon>
        <taxon>Ascomycota</taxon>
        <taxon>Pezizomycotina</taxon>
        <taxon>Sordariomycetes</taxon>
        <taxon>Hypocreomycetidae</taxon>
        <taxon>Glomerellales</taxon>
        <taxon>Glomerellaceae</taxon>
        <taxon>Colletotrichum</taxon>
        <taxon>Colletotrichum gloeosporioides species complex</taxon>
    </lineage>
</organism>
<evidence type="ECO:0000313" key="1">
    <source>
        <dbReference type="EMBL" id="EQB48421.1"/>
    </source>
</evidence>
<accession>T0L9S9</accession>
<name>T0L9S9_COLGC</name>
<dbReference type="EMBL" id="AMYD01002624">
    <property type="protein sequence ID" value="EQB48421.1"/>
    <property type="molecule type" value="Genomic_DNA"/>
</dbReference>
<gene>
    <name evidence="1" type="ORF">CGLO_12349</name>
</gene>
<sequence length="30" mass="3249">MSPNNRKQALVLEGSDVLVNRFGMAPAADF</sequence>
<protein>
    <submittedName>
        <fullName evidence="1">Uncharacterized protein</fullName>
    </submittedName>
</protein>
<evidence type="ECO:0000313" key="2">
    <source>
        <dbReference type="Proteomes" id="UP000015530"/>
    </source>
</evidence>